<organism evidence="1 2">
    <name type="scientific">Alkalicella caledoniensis</name>
    <dbReference type="NCBI Taxonomy" id="2731377"/>
    <lineage>
        <taxon>Bacteria</taxon>
        <taxon>Bacillati</taxon>
        <taxon>Bacillota</taxon>
        <taxon>Clostridia</taxon>
        <taxon>Eubacteriales</taxon>
        <taxon>Proteinivoracaceae</taxon>
        <taxon>Alkalicella</taxon>
    </lineage>
</organism>
<dbReference type="AlphaFoldDB" id="A0A7G9W9S0"/>
<accession>A0A7G9W9S0</accession>
<dbReference type="Proteomes" id="UP000516160">
    <property type="component" value="Chromosome"/>
</dbReference>
<dbReference type="KEGG" id="acae:HYG86_11985"/>
<evidence type="ECO:0000313" key="2">
    <source>
        <dbReference type="Proteomes" id="UP000516160"/>
    </source>
</evidence>
<sequence>MENKTVEILLVELKDSNNYNSKKLLFEQIAIESAMDNDAKKKGLVI</sequence>
<dbReference type="EMBL" id="CP058559">
    <property type="protein sequence ID" value="QNO15432.1"/>
    <property type="molecule type" value="Genomic_DNA"/>
</dbReference>
<protein>
    <submittedName>
        <fullName evidence="1">Uncharacterized protein</fullName>
    </submittedName>
</protein>
<name>A0A7G9W9S0_ALKCA</name>
<proteinExistence type="predicted"/>
<keyword evidence="2" id="KW-1185">Reference proteome</keyword>
<reference evidence="1 2" key="1">
    <citation type="submission" date="2020-07" db="EMBL/GenBank/DDBJ databases">
        <title>Alkalicella. sp. LB2 genome.</title>
        <authorList>
            <person name="Postec A."/>
            <person name="Quemeneur M."/>
        </authorList>
    </citation>
    <scope>NUCLEOTIDE SEQUENCE [LARGE SCALE GENOMIC DNA]</scope>
    <source>
        <strain evidence="1 2">LB2</strain>
    </source>
</reference>
<evidence type="ECO:0000313" key="1">
    <source>
        <dbReference type="EMBL" id="QNO15432.1"/>
    </source>
</evidence>
<gene>
    <name evidence="1" type="ORF">HYG86_11985</name>
</gene>
<dbReference type="RefSeq" id="WP_213165796.1">
    <property type="nucleotide sequence ID" value="NZ_CP058559.1"/>
</dbReference>